<dbReference type="InterPro" id="IPR018228">
    <property type="entry name" value="DNase_TatD-rel_CS"/>
</dbReference>
<dbReference type="eggNOG" id="COG0084">
    <property type="taxonomic scope" value="Bacteria"/>
</dbReference>
<feature type="binding site" evidence="4">
    <location>
        <position position="205"/>
    </location>
    <ligand>
        <name>a divalent metal cation</name>
        <dbReference type="ChEBI" id="CHEBI:60240"/>
        <label>1</label>
    </ligand>
</feature>
<gene>
    <name evidence="5" type="ORF">C176_03183</name>
</gene>
<dbReference type="SUPFAM" id="SSF51556">
    <property type="entry name" value="Metallo-dependent hydrolases"/>
    <property type="match status" value="1"/>
</dbReference>
<dbReference type="EMBL" id="ASQA01000008">
    <property type="protein sequence ID" value="ETT87913.1"/>
    <property type="molecule type" value="Genomic_DNA"/>
</dbReference>
<keyword evidence="6" id="KW-1185">Reference proteome</keyword>
<evidence type="ECO:0000256" key="3">
    <source>
        <dbReference type="ARBA" id="ARBA00022801"/>
    </source>
</evidence>
<evidence type="ECO:0000313" key="5">
    <source>
        <dbReference type="EMBL" id="ETT87913.1"/>
    </source>
</evidence>
<dbReference type="Gene3D" id="3.20.20.140">
    <property type="entry name" value="Metal-dependent hydrolases"/>
    <property type="match status" value="1"/>
</dbReference>
<proteinExistence type="inferred from homology"/>
<name>W4F4W8_9BACL</name>
<feature type="binding site" evidence="4">
    <location>
        <position position="8"/>
    </location>
    <ligand>
        <name>a divalent metal cation</name>
        <dbReference type="ChEBI" id="CHEBI:60240"/>
        <label>1</label>
    </ligand>
</feature>
<reference evidence="5 6" key="1">
    <citation type="journal article" date="2014" name="BMC Genomics">
        <title>Genomic comparison of sporeforming bacilli isolated from milk.</title>
        <authorList>
            <person name="Moreno Switt A.I."/>
            <person name="Andrus A.D."/>
            <person name="Ranieri M.L."/>
            <person name="Orsi R.H."/>
            <person name="Ivy R."/>
            <person name="den Bakker H.C."/>
            <person name="Martin N.H."/>
            <person name="Wiedmann M."/>
            <person name="Boor K.J."/>
        </authorList>
    </citation>
    <scope>NUCLEOTIDE SEQUENCE [LARGE SCALE GENOMIC DNA]</scope>
    <source>
        <strain evidence="5 6">FSL R5-213</strain>
    </source>
</reference>
<keyword evidence="2 4" id="KW-0479">Metal-binding</keyword>
<dbReference type="GO" id="GO:0046872">
    <property type="term" value="F:metal ion binding"/>
    <property type="evidence" value="ECO:0007669"/>
    <property type="project" value="UniProtKB-KW"/>
</dbReference>
<sequence>MKLIIDAHIHFDQYNEEQRKIILKEMAQFNVTHLIAVSTDLSSSKVNLKLAQNDKRILPAFGFHPEQVMLGESEQAQLFEWIRAHHDEMVAIGEVGLPYYLKQEKELLYQPYIDLLEKFIALAAEMDKPIILHAVYEDAHIVYGLLEKYNVTAAHFHWFKGDTQVVKRMIKNGYFISITPDVLYEKEIQQLVKHYPLEQMMVETDGPWPFEGTFSGKMTHPIMIRASIEKLASIKQLPFEEVSTKLYENTQKFYRLKYSSPFLKV</sequence>
<dbReference type="PIRSF" id="PIRSF005902">
    <property type="entry name" value="DNase_TatD"/>
    <property type="match status" value="1"/>
</dbReference>
<organism evidence="5 6">
    <name type="scientific">Viridibacillus arenosi FSL R5-213</name>
    <dbReference type="NCBI Taxonomy" id="1227360"/>
    <lineage>
        <taxon>Bacteria</taxon>
        <taxon>Bacillati</taxon>
        <taxon>Bacillota</taxon>
        <taxon>Bacilli</taxon>
        <taxon>Bacillales</taxon>
        <taxon>Caryophanaceae</taxon>
        <taxon>Viridibacillus</taxon>
    </lineage>
</organism>
<evidence type="ECO:0000256" key="4">
    <source>
        <dbReference type="PIRSR" id="PIRSR005902-1"/>
    </source>
</evidence>
<feature type="binding site" evidence="4">
    <location>
        <position position="10"/>
    </location>
    <ligand>
        <name>a divalent metal cation</name>
        <dbReference type="ChEBI" id="CHEBI:60240"/>
        <label>1</label>
    </ligand>
</feature>
<feature type="binding site" evidence="4">
    <location>
        <position position="157"/>
    </location>
    <ligand>
        <name>a divalent metal cation</name>
        <dbReference type="ChEBI" id="CHEBI:60240"/>
        <label>2</label>
    </ligand>
</feature>
<dbReference type="PANTHER" id="PTHR46317:SF1">
    <property type="entry name" value="HYDROLASE, TATD FAMILY"/>
    <property type="match status" value="1"/>
</dbReference>
<comment type="similarity">
    <text evidence="1">Belongs to the metallo-dependent hydrolases superfamily. TatD-type hydrolase family.</text>
</comment>
<dbReference type="Pfam" id="PF01026">
    <property type="entry name" value="TatD_DNase"/>
    <property type="match status" value="1"/>
</dbReference>
<dbReference type="InterPro" id="IPR001130">
    <property type="entry name" value="TatD-like"/>
</dbReference>
<comment type="caution">
    <text evidence="5">The sequence shown here is derived from an EMBL/GenBank/DDBJ whole genome shotgun (WGS) entry which is preliminary data.</text>
</comment>
<keyword evidence="3" id="KW-0378">Hydrolase</keyword>
<evidence type="ECO:0000256" key="1">
    <source>
        <dbReference type="ARBA" id="ARBA00009275"/>
    </source>
</evidence>
<evidence type="ECO:0000313" key="6">
    <source>
        <dbReference type="Proteomes" id="UP000019062"/>
    </source>
</evidence>
<accession>W4F4W8</accession>
<feature type="binding site" evidence="4">
    <location>
        <position position="94"/>
    </location>
    <ligand>
        <name>a divalent metal cation</name>
        <dbReference type="ChEBI" id="CHEBI:60240"/>
        <label>1</label>
    </ligand>
</feature>
<dbReference type="RefSeq" id="WP_327192107.1">
    <property type="nucleotide sequence ID" value="NZ_ASQA01000008.1"/>
</dbReference>
<dbReference type="PATRIC" id="fig|1227360.4.peg.637"/>
<protein>
    <submittedName>
        <fullName evidence="5">Deoxyribonuclease, TatD family protein</fullName>
    </submittedName>
</protein>
<dbReference type="GO" id="GO:0016788">
    <property type="term" value="F:hydrolase activity, acting on ester bonds"/>
    <property type="evidence" value="ECO:0007669"/>
    <property type="project" value="InterPro"/>
</dbReference>
<dbReference type="InterPro" id="IPR032466">
    <property type="entry name" value="Metal_Hydrolase"/>
</dbReference>
<evidence type="ECO:0000256" key="2">
    <source>
        <dbReference type="ARBA" id="ARBA00022723"/>
    </source>
</evidence>
<dbReference type="Proteomes" id="UP000019062">
    <property type="component" value="Unassembled WGS sequence"/>
</dbReference>
<dbReference type="AlphaFoldDB" id="W4F4W8"/>
<dbReference type="PROSITE" id="PS01137">
    <property type="entry name" value="TATD_1"/>
    <property type="match status" value="1"/>
</dbReference>
<dbReference type="PANTHER" id="PTHR46317">
    <property type="entry name" value="HYDROLASE OF PHP SUPERFAMILY-RELATED PROTEIN"/>
    <property type="match status" value="1"/>
</dbReference>
<feature type="binding site" evidence="4">
    <location>
        <position position="133"/>
    </location>
    <ligand>
        <name>a divalent metal cation</name>
        <dbReference type="ChEBI" id="CHEBI:60240"/>
        <label>2</label>
    </ligand>
</feature>